<dbReference type="SUPFAM" id="SSF55920">
    <property type="entry name" value="Creatinase/aminopeptidase"/>
    <property type="match status" value="1"/>
</dbReference>
<evidence type="ECO:0000313" key="3">
    <source>
        <dbReference type="EMBL" id="TXK78295.1"/>
    </source>
</evidence>
<keyword evidence="4" id="KW-1185">Reference proteome</keyword>
<dbReference type="RefSeq" id="WP_147905218.1">
    <property type="nucleotide sequence ID" value="NZ_BAAAGC010000010.1"/>
</dbReference>
<accession>A0A5C8LPV9</accession>
<dbReference type="EMBL" id="VRLR01000013">
    <property type="protein sequence ID" value="TXK78295.1"/>
    <property type="molecule type" value="Genomic_DNA"/>
</dbReference>
<gene>
    <name evidence="3" type="ORF">FU839_16320</name>
</gene>
<dbReference type="AlphaFoldDB" id="A0A5C8LPV9"/>
<feature type="signal peptide" evidence="1">
    <location>
        <begin position="1"/>
        <end position="20"/>
    </location>
</feature>
<dbReference type="OrthoDB" id="9765815at2"/>
<dbReference type="Gene3D" id="3.90.230.10">
    <property type="entry name" value="Creatinase/methionine aminopeptidase superfamily"/>
    <property type="match status" value="1"/>
</dbReference>
<dbReference type="InterPro" id="IPR000994">
    <property type="entry name" value="Pept_M24"/>
</dbReference>
<protein>
    <submittedName>
        <fullName evidence="3">Aminopeptidase P family protein</fullName>
    </submittedName>
</protein>
<feature type="chain" id="PRO_5022877931" evidence="1">
    <location>
        <begin position="21"/>
        <end position="451"/>
    </location>
</feature>
<dbReference type="InterPro" id="IPR036005">
    <property type="entry name" value="Creatinase/aminopeptidase-like"/>
</dbReference>
<name>A0A5C8LPV9_9GAMM</name>
<comment type="caution">
    <text evidence="3">The sequence shown here is derived from an EMBL/GenBank/DDBJ whole genome shotgun (WGS) entry which is preliminary data.</text>
</comment>
<organism evidence="3 4">
    <name type="scientific">Rheinheimera tangshanensis</name>
    <dbReference type="NCBI Taxonomy" id="400153"/>
    <lineage>
        <taxon>Bacteria</taxon>
        <taxon>Pseudomonadati</taxon>
        <taxon>Pseudomonadota</taxon>
        <taxon>Gammaproteobacteria</taxon>
        <taxon>Chromatiales</taxon>
        <taxon>Chromatiaceae</taxon>
        <taxon>Rheinheimera</taxon>
    </lineage>
</organism>
<keyword evidence="3" id="KW-0645">Protease</keyword>
<keyword evidence="1" id="KW-0732">Signal</keyword>
<evidence type="ECO:0000256" key="1">
    <source>
        <dbReference type="SAM" id="SignalP"/>
    </source>
</evidence>
<keyword evidence="3" id="KW-0378">Hydrolase</keyword>
<dbReference type="Pfam" id="PF00557">
    <property type="entry name" value="Peptidase_M24"/>
    <property type="match status" value="1"/>
</dbReference>
<dbReference type="GO" id="GO:0004177">
    <property type="term" value="F:aminopeptidase activity"/>
    <property type="evidence" value="ECO:0007669"/>
    <property type="project" value="UniProtKB-KW"/>
</dbReference>
<reference evidence="3 4" key="1">
    <citation type="submission" date="2019-08" db="EMBL/GenBank/DDBJ databases">
        <title>Draft genome analysis of Rheinheimera tangshanensis isolated from the roots of fresh rice plants (Oryza sativa).</title>
        <authorList>
            <person name="Yu Q."/>
            <person name="Qi Y."/>
            <person name="Zhang H."/>
            <person name="Pu J."/>
        </authorList>
    </citation>
    <scope>NUCLEOTIDE SEQUENCE [LARGE SCALE GENOMIC DNA]</scope>
    <source>
        <strain evidence="3 4">JA3-B52</strain>
    </source>
</reference>
<feature type="domain" description="Peptidase M24" evidence="2">
    <location>
        <begin position="215"/>
        <end position="417"/>
    </location>
</feature>
<dbReference type="Proteomes" id="UP000321814">
    <property type="component" value="Unassembled WGS sequence"/>
</dbReference>
<proteinExistence type="predicted"/>
<evidence type="ECO:0000313" key="4">
    <source>
        <dbReference type="Proteomes" id="UP000321814"/>
    </source>
</evidence>
<sequence length="451" mass="50394">MKTIVTAVLLTVIAITPTFAAEFSQGRQLSSADDFAVLAPRDRVAIENRILTERLDALLPELMAETKLDMWLVINREYAEDPVYFTLVPQPTFAARRTTMLVFSRKADGSVERLSVNRYPFGAPYTAAWSGGDLTEQWQALAKVITERDPQRIGINVSADWPVADGLTKGLHQLLLDVLPKHYASRLVSAESLVVRWMEQRTESELDIYPHIVSLARAVIAEAFSAKVITPGVTTTEDVAWYIRQRYEALGLPVWFMPDVNLQRPGLPCEAQAASCASQGVIQRGDVLHTDVGICYLKLCTDTQEMGYVLKVNEQEVPAGLKKALATGNQWQDSLTRQFKTGRTGNEVLANTIKESKKQGIISSTYTHPLGFVGHAPGPTIGMWDHQTPDLEHGQWPLYANTAYAIEGNIKQQVPEWDGHYVQIKLEQSAYFDGKEVIYLAGRQTQWHLVR</sequence>
<keyword evidence="3" id="KW-0031">Aminopeptidase</keyword>
<evidence type="ECO:0000259" key="2">
    <source>
        <dbReference type="Pfam" id="PF00557"/>
    </source>
</evidence>